<accession>A0AAE0YP53</accession>
<organism evidence="1 2">
    <name type="scientific">Elysia crispata</name>
    <name type="common">lettuce slug</name>
    <dbReference type="NCBI Taxonomy" id="231223"/>
    <lineage>
        <taxon>Eukaryota</taxon>
        <taxon>Metazoa</taxon>
        <taxon>Spiralia</taxon>
        <taxon>Lophotrochozoa</taxon>
        <taxon>Mollusca</taxon>
        <taxon>Gastropoda</taxon>
        <taxon>Heterobranchia</taxon>
        <taxon>Euthyneura</taxon>
        <taxon>Panpulmonata</taxon>
        <taxon>Sacoglossa</taxon>
        <taxon>Placobranchoidea</taxon>
        <taxon>Plakobranchidae</taxon>
        <taxon>Elysia</taxon>
    </lineage>
</organism>
<proteinExistence type="predicted"/>
<protein>
    <submittedName>
        <fullName evidence="1">Uncharacterized protein</fullName>
    </submittedName>
</protein>
<keyword evidence="2" id="KW-1185">Reference proteome</keyword>
<evidence type="ECO:0000313" key="1">
    <source>
        <dbReference type="EMBL" id="KAK3753160.1"/>
    </source>
</evidence>
<gene>
    <name evidence="1" type="ORF">RRG08_024436</name>
</gene>
<evidence type="ECO:0000313" key="2">
    <source>
        <dbReference type="Proteomes" id="UP001283361"/>
    </source>
</evidence>
<sequence length="125" mass="13800">MYEQNTRALLTTSRFLTRPWGISQVTLGSEDSAVVSRTGSAVLSLTDRQICASRRRTVSDTILAKANSLKMHSTSLEFTGHGYWSDRLARTTQLCSGHIDLGVQSDTYIRTNLLCDQCLGAGLWT</sequence>
<dbReference type="Proteomes" id="UP001283361">
    <property type="component" value="Unassembled WGS sequence"/>
</dbReference>
<dbReference type="EMBL" id="JAWDGP010005718">
    <property type="protein sequence ID" value="KAK3753160.1"/>
    <property type="molecule type" value="Genomic_DNA"/>
</dbReference>
<reference evidence="1" key="1">
    <citation type="journal article" date="2023" name="G3 (Bethesda)">
        <title>A reference genome for the long-term kleptoplast-retaining sea slug Elysia crispata morphotype clarki.</title>
        <authorList>
            <person name="Eastman K.E."/>
            <person name="Pendleton A.L."/>
            <person name="Shaikh M.A."/>
            <person name="Suttiyut T."/>
            <person name="Ogas R."/>
            <person name="Tomko P."/>
            <person name="Gavelis G."/>
            <person name="Widhalm J.R."/>
            <person name="Wisecaver J.H."/>
        </authorList>
    </citation>
    <scope>NUCLEOTIDE SEQUENCE</scope>
    <source>
        <strain evidence="1">ECLA1</strain>
    </source>
</reference>
<comment type="caution">
    <text evidence="1">The sequence shown here is derived from an EMBL/GenBank/DDBJ whole genome shotgun (WGS) entry which is preliminary data.</text>
</comment>
<dbReference type="AlphaFoldDB" id="A0AAE0YP53"/>
<name>A0AAE0YP53_9GAST</name>